<dbReference type="InterPro" id="IPR012338">
    <property type="entry name" value="Beta-lactam/transpept-like"/>
</dbReference>
<reference evidence="4" key="1">
    <citation type="journal article" date="2019" name="Int. J. Syst. Evol. Microbiol.">
        <title>The Global Catalogue of Microorganisms (GCM) 10K type strain sequencing project: providing services to taxonomists for standard genome sequencing and annotation.</title>
        <authorList>
            <consortium name="The Broad Institute Genomics Platform"/>
            <consortium name="The Broad Institute Genome Sequencing Center for Infectious Disease"/>
            <person name="Wu L."/>
            <person name="Ma J."/>
        </authorList>
    </citation>
    <scope>NUCLEOTIDE SEQUENCE [LARGE SCALE GENOMIC DNA]</scope>
    <source>
        <strain evidence="4">CCM 8932</strain>
    </source>
</reference>
<feature type="transmembrane region" description="Helical" evidence="1">
    <location>
        <begin position="12"/>
        <end position="30"/>
    </location>
</feature>
<dbReference type="SUPFAM" id="SSF56601">
    <property type="entry name" value="beta-lactamase/transpeptidase-like"/>
    <property type="match status" value="1"/>
</dbReference>
<dbReference type="PANTHER" id="PTHR35333:SF3">
    <property type="entry name" value="BETA-LACTAMASE-TYPE TRANSPEPTIDASE FOLD CONTAINING PROTEIN"/>
    <property type="match status" value="1"/>
</dbReference>
<name>A0ABW1R3B2_9LACO</name>
<sequence>MKVKRQLKWQVWAIGVVIAVIVGGGAVWLWQNPQSQASQKTAKQTIRASHAKVTKVAKKVRPVSLQKRLTHRWQTAVPAKQPKVDVAVYAPATKQTYHYTNQSHVTTYCAASTIKVGILVQLLHQRDQGVVTLSGNDQQQAAQMIQQSDNDSADYLLFDRLGGSAALVSLYQNLGMTHSHAAPVNWGLSTTTAADQLQLLKVIFYPNHYLSSASRQYAQRLMGTVASDQAWGVSKGAQHFELKNGWLDADDAGHWAVNSVGHVVEATGNRQGYLLAIYTNDDVDEVSGIRLVNRIAQATNVELGK</sequence>
<feature type="domain" description="Beta-lactamase class A catalytic" evidence="2">
    <location>
        <begin position="141"/>
        <end position="224"/>
    </location>
</feature>
<dbReference type="EMBL" id="JBHSSD010000008">
    <property type="protein sequence ID" value="MFC6163352.1"/>
    <property type="molecule type" value="Genomic_DNA"/>
</dbReference>
<keyword evidence="3" id="KW-0378">Hydrolase</keyword>
<proteinExistence type="predicted"/>
<evidence type="ECO:0000259" key="2">
    <source>
        <dbReference type="Pfam" id="PF13354"/>
    </source>
</evidence>
<keyword evidence="1" id="KW-1133">Transmembrane helix</keyword>
<dbReference type="Proteomes" id="UP001596253">
    <property type="component" value="Unassembled WGS sequence"/>
</dbReference>
<accession>A0ABW1R3B2</accession>
<evidence type="ECO:0000313" key="3">
    <source>
        <dbReference type="EMBL" id="MFC6163352.1"/>
    </source>
</evidence>
<dbReference type="Pfam" id="PF13354">
    <property type="entry name" value="Beta-lactamase2"/>
    <property type="match status" value="1"/>
</dbReference>
<keyword evidence="1" id="KW-0472">Membrane</keyword>
<evidence type="ECO:0000313" key="4">
    <source>
        <dbReference type="Proteomes" id="UP001596253"/>
    </source>
</evidence>
<dbReference type="InterPro" id="IPR045155">
    <property type="entry name" value="Beta-lactam_cat"/>
</dbReference>
<dbReference type="Gene3D" id="3.40.710.10">
    <property type="entry name" value="DD-peptidase/beta-lactamase superfamily"/>
    <property type="match status" value="1"/>
</dbReference>
<dbReference type="RefSeq" id="WP_137639218.1">
    <property type="nucleotide sequence ID" value="NZ_BJDK01000004.1"/>
</dbReference>
<evidence type="ECO:0000256" key="1">
    <source>
        <dbReference type="SAM" id="Phobius"/>
    </source>
</evidence>
<organism evidence="3 4">
    <name type="scientific">Lactiplantibacillus dongliensis</name>
    <dbReference type="NCBI Taxonomy" id="2559919"/>
    <lineage>
        <taxon>Bacteria</taxon>
        <taxon>Bacillati</taxon>
        <taxon>Bacillota</taxon>
        <taxon>Bacilli</taxon>
        <taxon>Lactobacillales</taxon>
        <taxon>Lactobacillaceae</taxon>
        <taxon>Lactiplantibacillus</taxon>
    </lineage>
</organism>
<dbReference type="InterPro" id="IPR000871">
    <property type="entry name" value="Beta-lactam_class-A"/>
</dbReference>
<keyword evidence="1" id="KW-0812">Transmembrane</keyword>
<dbReference type="PANTHER" id="PTHR35333">
    <property type="entry name" value="BETA-LACTAMASE"/>
    <property type="match status" value="1"/>
</dbReference>
<comment type="caution">
    <text evidence="3">The sequence shown here is derived from an EMBL/GenBank/DDBJ whole genome shotgun (WGS) entry which is preliminary data.</text>
</comment>
<dbReference type="GO" id="GO:0016787">
    <property type="term" value="F:hydrolase activity"/>
    <property type="evidence" value="ECO:0007669"/>
    <property type="project" value="UniProtKB-KW"/>
</dbReference>
<keyword evidence="4" id="KW-1185">Reference proteome</keyword>
<gene>
    <name evidence="3" type="ORF">ACFP3T_01535</name>
</gene>
<protein>
    <submittedName>
        <fullName evidence="3">Serine hydrolase</fullName>
    </submittedName>
</protein>